<dbReference type="PANTHER" id="PTHR47964">
    <property type="entry name" value="ATP-DEPENDENT DNA HELICASE HOMOLOG RECG, CHLOROPLASTIC"/>
    <property type="match status" value="1"/>
</dbReference>
<dbReference type="InterPro" id="IPR014001">
    <property type="entry name" value="Helicase_ATP-bd"/>
</dbReference>
<dbReference type="InterPro" id="IPR027417">
    <property type="entry name" value="P-loop_NTPase"/>
</dbReference>
<dbReference type="SMART" id="SM00490">
    <property type="entry name" value="HELICc"/>
    <property type="match status" value="1"/>
</dbReference>
<evidence type="ECO:0000313" key="11">
    <source>
        <dbReference type="EMBL" id="MDP9801618.1"/>
    </source>
</evidence>
<evidence type="ECO:0000256" key="2">
    <source>
        <dbReference type="ARBA" id="ARBA00022763"/>
    </source>
</evidence>
<dbReference type="SMART" id="SM00487">
    <property type="entry name" value="DEXDc"/>
    <property type="match status" value="1"/>
</dbReference>
<dbReference type="PROSITE" id="PS51192">
    <property type="entry name" value="HELICASE_ATP_BIND_1"/>
    <property type="match status" value="1"/>
</dbReference>
<accession>A0ABT9NDL5</accession>
<dbReference type="Pfam" id="PF17191">
    <property type="entry name" value="RecG_wedge"/>
    <property type="match status" value="1"/>
</dbReference>
<dbReference type="Pfam" id="PF00270">
    <property type="entry name" value="DEAD"/>
    <property type="match status" value="1"/>
</dbReference>
<dbReference type="GO" id="GO:0003678">
    <property type="term" value="F:DNA helicase activity"/>
    <property type="evidence" value="ECO:0007669"/>
    <property type="project" value="UniProtKB-EC"/>
</dbReference>
<sequence length="730" mass="77728">MGDAATSAEEWTALTRPLARLLGAKTASALEKLGLATVGDLLLHVPFRLAHRGELMGIERVMEGESVTVVGRVMNSTLRPMNARRGFILTITISDGNHDLSLTFFAKSSRPLKFHESRLAPGTVAVFSGTISSYRGQLQLNHPDYELLENEDEVNAQEITKPIPIYHASASLPSWKIAKAVEVILPQISEANVPDPLPASYRTEHHLPSKFAALRALHAPQTDAEWEAALERMRHEEAFVLQSVLATRRATALAVAAPAMERTDVGALATFDSCLPWPLTDGQREVGEEIAADLATTLPMRRLLQGDVGAGKTVVALRAMLQAVDSGRQAVLLAPTEVLASQHLETLRALLGDLATGGQLMAPEHAVQLEYLVGSLGAKERRQALANIASGAAGIVVGTHALLQENVQIPFLGLVVVDEQHRFGVDQRDALSHGAHMLVMTATPIPRTIAMTSFGDLDVSTLRQLRAGRAGITTNLVPASKAAWMERVWQRAREEVDAGGRVFVVCPRISADDDADAPEPVAEDLFGADAPLASVEGTLAELAQNPALTGVGIGAVHGRMSAAEKDAAMASFSAGRAPVLVATTVIEVGVDVPDATMMVILDADRFGLAQLHQLRGRIGRGTKPGLCLAVHNSLPGTLAYERLEAFASTNDGFALANADLELRSEGDVLGAAQSGRGSTLRFLSVLRDARIIDTARESAMALVERDPRLVTEPALAAAVAATHADYIEKG</sequence>
<dbReference type="CDD" id="cd04488">
    <property type="entry name" value="RecG_wedge_OBF"/>
    <property type="match status" value="1"/>
</dbReference>
<keyword evidence="4 11" id="KW-0347">Helicase</keyword>
<keyword evidence="1" id="KW-0547">Nucleotide-binding</keyword>
<keyword evidence="12" id="KW-1185">Reference proteome</keyword>
<evidence type="ECO:0000259" key="10">
    <source>
        <dbReference type="PROSITE" id="PS51194"/>
    </source>
</evidence>
<dbReference type="InterPro" id="IPR047112">
    <property type="entry name" value="RecG/Mfd"/>
</dbReference>
<keyword evidence="3 11" id="KW-0378">Hydrolase</keyword>
<dbReference type="EMBL" id="JAUSQW010000001">
    <property type="protein sequence ID" value="MDP9801618.1"/>
    <property type="molecule type" value="Genomic_DNA"/>
</dbReference>
<reference evidence="11 12" key="1">
    <citation type="submission" date="2023-07" db="EMBL/GenBank/DDBJ databases">
        <title>Sequencing the genomes of 1000 actinobacteria strains.</title>
        <authorList>
            <person name="Klenk H.-P."/>
        </authorList>
    </citation>
    <scope>NUCLEOTIDE SEQUENCE [LARGE SCALE GENOMIC DNA]</scope>
    <source>
        <strain evidence="11 12">DSM 102162</strain>
    </source>
</reference>
<dbReference type="RefSeq" id="WP_307014824.1">
    <property type="nucleotide sequence ID" value="NZ_JAUSQW010000001.1"/>
</dbReference>
<evidence type="ECO:0000313" key="12">
    <source>
        <dbReference type="Proteomes" id="UP001235966"/>
    </source>
</evidence>
<dbReference type="InterPro" id="IPR045562">
    <property type="entry name" value="RecG_dom3_C"/>
</dbReference>
<proteinExistence type="predicted"/>
<dbReference type="Pfam" id="PF19833">
    <property type="entry name" value="RecG_dom3_C"/>
    <property type="match status" value="1"/>
</dbReference>
<dbReference type="InterPro" id="IPR001650">
    <property type="entry name" value="Helicase_C-like"/>
</dbReference>
<dbReference type="InterPro" id="IPR033454">
    <property type="entry name" value="RecG_wedge"/>
</dbReference>
<evidence type="ECO:0000256" key="8">
    <source>
        <dbReference type="ARBA" id="ARBA00049819"/>
    </source>
</evidence>
<feature type="domain" description="Helicase C-terminal" evidence="10">
    <location>
        <begin position="484"/>
        <end position="661"/>
    </location>
</feature>
<dbReference type="PANTHER" id="PTHR47964:SF1">
    <property type="entry name" value="ATP-DEPENDENT DNA HELICASE HOMOLOG RECG, CHLOROPLASTIC"/>
    <property type="match status" value="1"/>
</dbReference>
<gene>
    <name evidence="11" type="ORF">J2S49_001694</name>
</gene>
<evidence type="ECO:0000256" key="7">
    <source>
        <dbReference type="ARBA" id="ARBA00023204"/>
    </source>
</evidence>
<organism evidence="11 12">
    <name type="scientific">Arcanobacterium wilhelmae</name>
    <dbReference type="NCBI Taxonomy" id="1803177"/>
    <lineage>
        <taxon>Bacteria</taxon>
        <taxon>Bacillati</taxon>
        <taxon>Actinomycetota</taxon>
        <taxon>Actinomycetes</taxon>
        <taxon>Actinomycetales</taxon>
        <taxon>Actinomycetaceae</taxon>
        <taxon>Arcanobacterium</taxon>
    </lineage>
</organism>
<dbReference type="Gene3D" id="2.40.50.140">
    <property type="entry name" value="Nucleic acid-binding proteins"/>
    <property type="match status" value="1"/>
</dbReference>
<evidence type="ECO:0000256" key="5">
    <source>
        <dbReference type="ARBA" id="ARBA00022840"/>
    </source>
</evidence>
<keyword evidence="7" id="KW-0234">DNA repair</keyword>
<dbReference type="GO" id="GO:0016787">
    <property type="term" value="F:hydrolase activity"/>
    <property type="evidence" value="ECO:0007669"/>
    <property type="project" value="UniProtKB-KW"/>
</dbReference>
<dbReference type="Pfam" id="PF00271">
    <property type="entry name" value="Helicase_C"/>
    <property type="match status" value="1"/>
</dbReference>
<dbReference type="SUPFAM" id="SSF50249">
    <property type="entry name" value="Nucleic acid-binding proteins"/>
    <property type="match status" value="1"/>
</dbReference>
<evidence type="ECO:0000256" key="3">
    <source>
        <dbReference type="ARBA" id="ARBA00022801"/>
    </source>
</evidence>
<evidence type="ECO:0000256" key="6">
    <source>
        <dbReference type="ARBA" id="ARBA00023125"/>
    </source>
</evidence>
<dbReference type="Proteomes" id="UP001235966">
    <property type="component" value="Unassembled WGS sequence"/>
</dbReference>
<feature type="domain" description="Helicase ATP-binding" evidence="9">
    <location>
        <begin position="293"/>
        <end position="462"/>
    </location>
</feature>
<keyword evidence="6" id="KW-0238">DNA-binding</keyword>
<dbReference type="InterPro" id="IPR012340">
    <property type="entry name" value="NA-bd_OB-fold"/>
</dbReference>
<evidence type="ECO:0000259" key="9">
    <source>
        <dbReference type="PROSITE" id="PS51192"/>
    </source>
</evidence>
<dbReference type="InterPro" id="IPR011545">
    <property type="entry name" value="DEAD/DEAH_box_helicase_dom"/>
</dbReference>
<dbReference type="PROSITE" id="PS51194">
    <property type="entry name" value="HELICASE_CTER"/>
    <property type="match status" value="1"/>
</dbReference>
<keyword evidence="5" id="KW-0067">ATP-binding</keyword>
<evidence type="ECO:0000256" key="4">
    <source>
        <dbReference type="ARBA" id="ARBA00022806"/>
    </source>
</evidence>
<dbReference type="SUPFAM" id="SSF52540">
    <property type="entry name" value="P-loop containing nucleoside triphosphate hydrolases"/>
    <property type="match status" value="2"/>
</dbReference>
<protein>
    <recommendedName>
        <fullName evidence="8">Probable DNA 3'-5' helicase RecG</fullName>
    </recommendedName>
</protein>
<comment type="caution">
    <text evidence="11">The sequence shown here is derived from an EMBL/GenBank/DDBJ whole genome shotgun (WGS) entry which is preliminary data.</text>
</comment>
<keyword evidence="2" id="KW-0227">DNA damage</keyword>
<name>A0ABT9NDL5_9ACTO</name>
<evidence type="ECO:0000256" key="1">
    <source>
        <dbReference type="ARBA" id="ARBA00022741"/>
    </source>
</evidence>
<dbReference type="Gene3D" id="3.40.50.300">
    <property type="entry name" value="P-loop containing nucleotide triphosphate hydrolases"/>
    <property type="match status" value="2"/>
</dbReference>